<keyword evidence="4" id="KW-1185">Reference proteome</keyword>
<dbReference type="CDD" id="cd08898">
    <property type="entry name" value="SRPBCC_CalC_Aha1-like_5"/>
    <property type="match status" value="1"/>
</dbReference>
<sequence>MTTTNEPAVIDDAAFQVTRTIRIAAPRERVWAALTEEDLIARWFPQRASLPDAHAGTEGTFTFDGYGDIPVRVDESEEPHVFAYTWGTPGEPLAPDNSTQVRFTLAADGDATVLTVVETGFERLADPSGAMRGNREGWTSELDKLVAFAEAGVAAGSPTS</sequence>
<dbReference type="KEGG" id="lxl:KDY119_00076"/>
<proteinExistence type="inferred from homology"/>
<dbReference type="RefSeq" id="WP_051136984.1">
    <property type="nucleotide sequence ID" value="NZ_BAABIH010000019.1"/>
</dbReference>
<dbReference type="EMBL" id="CP045529">
    <property type="protein sequence ID" value="QFU96592.1"/>
    <property type="molecule type" value="Genomic_DNA"/>
</dbReference>
<dbReference type="Pfam" id="PF08327">
    <property type="entry name" value="AHSA1"/>
    <property type="match status" value="1"/>
</dbReference>
<dbReference type="InterPro" id="IPR023393">
    <property type="entry name" value="START-like_dom_sf"/>
</dbReference>
<organism evidence="3 4">
    <name type="scientific">Luteimicrobium xylanilyticum</name>
    <dbReference type="NCBI Taxonomy" id="1133546"/>
    <lineage>
        <taxon>Bacteria</taxon>
        <taxon>Bacillati</taxon>
        <taxon>Actinomycetota</taxon>
        <taxon>Actinomycetes</taxon>
        <taxon>Micrococcales</taxon>
        <taxon>Luteimicrobium</taxon>
    </lineage>
</organism>
<protein>
    <recommendedName>
        <fullName evidence="2">Activator of Hsp90 ATPase homologue 1/2-like C-terminal domain-containing protein</fullName>
    </recommendedName>
</protein>
<feature type="domain" description="Activator of Hsp90 ATPase homologue 1/2-like C-terminal" evidence="2">
    <location>
        <begin position="24"/>
        <end position="149"/>
    </location>
</feature>
<dbReference type="InterPro" id="IPR013538">
    <property type="entry name" value="ASHA1/2-like_C"/>
</dbReference>
<reference evidence="3 4" key="1">
    <citation type="submission" date="2019-10" db="EMBL/GenBank/DDBJ databases">
        <title>Genome sequence of Luteimicrobium xylanilyticum HY-24.</title>
        <authorList>
            <person name="Kim D.Y."/>
            <person name="Park H.-Y."/>
        </authorList>
    </citation>
    <scope>NUCLEOTIDE SEQUENCE [LARGE SCALE GENOMIC DNA]</scope>
    <source>
        <strain evidence="3 4">HY-24</strain>
    </source>
</reference>
<accession>A0A5P9Q6A0</accession>
<evidence type="ECO:0000259" key="2">
    <source>
        <dbReference type="Pfam" id="PF08327"/>
    </source>
</evidence>
<dbReference type="Gene3D" id="3.30.530.20">
    <property type="match status" value="1"/>
</dbReference>
<dbReference type="AlphaFoldDB" id="A0A5P9Q6A0"/>
<gene>
    <name evidence="3" type="ORF">KDY119_00076</name>
</gene>
<comment type="similarity">
    <text evidence="1">Belongs to the AHA1 family.</text>
</comment>
<evidence type="ECO:0000256" key="1">
    <source>
        <dbReference type="ARBA" id="ARBA00006817"/>
    </source>
</evidence>
<name>A0A5P9Q6A0_9MICO</name>
<dbReference type="SUPFAM" id="SSF55961">
    <property type="entry name" value="Bet v1-like"/>
    <property type="match status" value="1"/>
</dbReference>
<dbReference type="Proteomes" id="UP000326702">
    <property type="component" value="Chromosome"/>
</dbReference>
<evidence type="ECO:0000313" key="4">
    <source>
        <dbReference type="Proteomes" id="UP000326702"/>
    </source>
</evidence>
<dbReference type="OrthoDB" id="8117292at2"/>
<evidence type="ECO:0000313" key="3">
    <source>
        <dbReference type="EMBL" id="QFU96592.1"/>
    </source>
</evidence>